<organism evidence="2 3">
    <name type="scientific">Carnegiea gigantea</name>
    <dbReference type="NCBI Taxonomy" id="171969"/>
    <lineage>
        <taxon>Eukaryota</taxon>
        <taxon>Viridiplantae</taxon>
        <taxon>Streptophyta</taxon>
        <taxon>Embryophyta</taxon>
        <taxon>Tracheophyta</taxon>
        <taxon>Spermatophyta</taxon>
        <taxon>Magnoliopsida</taxon>
        <taxon>eudicotyledons</taxon>
        <taxon>Gunneridae</taxon>
        <taxon>Pentapetalae</taxon>
        <taxon>Caryophyllales</taxon>
        <taxon>Cactineae</taxon>
        <taxon>Cactaceae</taxon>
        <taxon>Cactoideae</taxon>
        <taxon>Echinocereeae</taxon>
        <taxon>Carnegiea</taxon>
    </lineage>
</organism>
<dbReference type="Proteomes" id="UP001153076">
    <property type="component" value="Unassembled WGS sequence"/>
</dbReference>
<dbReference type="PANTHER" id="PTHR33825">
    <property type="entry name" value="CHITINASE-LIKE PROTEIN"/>
    <property type="match status" value="1"/>
</dbReference>
<evidence type="ECO:0000313" key="2">
    <source>
        <dbReference type="EMBL" id="KAJ8430572.1"/>
    </source>
</evidence>
<dbReference type="OrthoDB" id="1923031at2759"/>
<evidence type="ECO:0000313" key="3">
    <source>
        <dbReference type="Proteomes" id="UP001153076"/>
    </source>
</evidence>
<keyword evidence="1" id="KW-0812">Transmembrane</keyword>
<comment type="caution">
    <text evidence="2">The sequence shown here is derived from an EMBL/GenBank/DDBJ whole genome shotgun (WGS) entry which is preliminary data.</text>
</comment>
<proteinExistence type="predicted"/>
<reference evidence="2" key="1">
    <citation type="submission" date="2022-04" db="EMBL/GenBank/DDBJ databases">
        <title>Carnegiea gigantea Genome sequencing and assembly v2.</title>
        <authorList>
            <person name="Copetti D."/>
            <person name="Sanderson M.J."/>
            <person name="Burquez A."/>
            <person name="Wojciechowski M.F."/>
        </authorList>
    </citation>
    <scope>NUCLEOTIDE SEQUENCE</scope>
    <source>
        <strain evidence="2">SGP5-SGP5p</strain>
        <tissue evidence="2">Aerial part</tissue>
    </source>
</reference>
<protein>
    <submittedName>
        <fullName evidence="2">Uncharacterized protein</fullName>
    </submittedName>
</protein>
<dbReference type="AlphaFoldDB" id="A0A9Q1Q630"/>
<name>A0A9Q1Q630_9CARY</name>
<dbReference type="EMBL" id="JAKOGI010000782">
    <property type="protein sequence ID" value="KAJ8430572.1"/>
    <property type="molecule type" value="Genomic_DNA"/>
</dbReference>
<sequence>MQGGVMRKLEFDFQDMRSVISSLVKDASSSLALDAMPEIEAAIFHVSVLQLQDCDASAIQTDDDDEADLNRPRPLHFLSPFSTMKPPLLLPSNISTLTPSPSPSLSPHFTLSRASSTPNSRLFLKPPALLPRFSFKPQFGNPRRFSTVCSLSTPSNDSEAVSETQVVQQNHSESQWILAEIRNPKVPPFVSSWSSRFSLSEQATFLLTFIACTTSVAFVSVVASAVPTLYAMGRAAKSLAKLADTAREELPSTMAAIRLSGMEISDLTLELSDLSQEITEGVNKSAQAVQAAQVGIRQMGALACQKTASMIQERANLPVISLQPVVSTAAKKTSHAVGNAARTIMNIFSRGENKEDDPH</sequence>
<evidence type="ECO:0000256" key="1">
    <source>
        <dbReference type="SAM" id="Phobius"/>
    </source>
</evidence>
<dbReference type="PANTHER" id="PTHR33825:SF14">
    <property type="entry name" value="CHITINASE-LIKE PROTEIN"/>
    <property type="match status" value="1"/>
</dbReference>
<keyword evidence="3" id="KW-1185">Reference proteome</keyword>
<feature type="transmembrane region" description="Helical" evidence="1">
    <location>
        <begin position="205"/>
        <end position="231"/>
    </location>
</feature>
<keyword evidence="1" id="KW-0472">Membrane</keyword>
<keyword evidence="1" id="KW-1133">Transmembrane helix</keyword>
<accession>A0A9Q1Q630</accession>
<gene>
    <name evidence="2" type="ORF">Cgig2_019144</name>
</gene>